<dbReference type="AlphaFoldDB" id="A0A6A6HDM7"/>
<feature type="region of interest" description="Disordered" evidence="1">
    <location>
        <begin position="137"/>
        <end position="160"/>
    </location>
</feature>
<evidence type="ECO:0000256" key="1">
    <source>
        <dbReference type="SAM" id="MobiDB-lite"/>
    </source>
</evidence>
<feature type="region of interest" description="Disordered" evidence="1">
    <location>
        <begin position="711"/>
        <end position="740"/>
    </location>
</feature>
<evidence type="ECO:0000313" key="3">
    <source>
        <dbReference type="Proteomes" id="UP000800092"/>
    </source>
</evidence>
<protein>
    <submittedName>
        <fullName evidence="2">Uncharacterized protein</fullName>
    </submittedName>
</protein>
<feature type="compositionally biased region" description="Low complexity" evidence="1">
    <location>
        <begin position="974"/>
        <end position="1005"/>
    </location>
</feature>
<feature type="compositionally biased region" description="Polar residues" evidence="1">
    <location>
        <begin position="137"/>
        <end position="149"/>
    </location>
</feature>
<sequence>MYRLETSDGKPLDSGVWYPEDCWKQSGSLAGKDNRDYQLSDKELTILTKPSRLFLSLDKEQPLVSAFIGDLCQDLGLLADHIGMYSRISASLPSLLKIFTLRLEKTTESKAQRDIKEFIHQQRDRIVKKFLENQKPQQNSVGEAVSTVSDDAPPSTDMGMSPAEKMALWKNVEHSESMAETMSIEAKADNVRRPLRYQDVRSFLRDGPAYQWLLDNIRSSKLLTERKATIFDTITIEITKAFSSVSAPELRTTQDFQVIYSMDWDLEGFLRVQEYDTTLEIAVERAITITGSFSNAQALTCVDYMCQTWPSSGRQMVRALQVAVSSPDLSSSTRFVDGTIFHVDLRRPSASFEALGGQAALIEVCEQLAWLGAALRLSPTLSGICLVTPSIKTHRVPQLLGSVPIVSVRITFDMTSSPEKGVSTNLNSTCWHAMFRNPVVVSGYPILARQDDEEGLELSLKMMTDLAEVNFVTHYDMVLILKGFCTMLVPTRHVAHSITWHFLFNQDGKRIPYHSFRDRCPDWIDTDKVTIDLLESGKVRNFVGWASSITRHLGTDDMAYSEINWAGAKKCSAGLAIEQRVNISLSKIGGLSGSFVRGNRDKPNFFTQSAYLLQVKAARDMYVVLYDTEAWRGWLVDGASALLHLVRTQVVRDPYKDASLFNQDEENPIKFQHPQLSDGPDAAMDTLNNECNMRHTILRYFDSYTDEKMDIRQPEPTFSDGDPSNRTNTSSEVAKQNPSERRKAIYRTECFRELISNAWSALEKLYDSQKDRDTTHVSKQIRNPYKATLEGYEFMAIVSCEHVVTRRSVKLPPNGKAWLNLIRSMSAMTLFGQQFGEIYQPTHSVKDVICEHWKTVPRGQGYLAAPVSLLKEIKERSWREDEVEMDSAEIAKGILWVQPTDSFDICGKSCKHSFKRVQQCRASRYTLGGKSPQTATTLSEIRGAILFGKSSALNTKMLKPATSPAGSAENDIHNSGLGSSLLTSSTTNSAIESASAEASGVSSQEAGHDATSNTYSLAQ</sequence>
<gene>
    <name evidence="2" type="ORF">EV356DRAFT_90085</name>
</gene>
<feature type="compositionally biased region" description="Polar residues" evidence="1">
    <location>
        <begin position="1010"/>
        <end position="1019"/>
    </location>
</feature>
<accession>A0A6A6HDM7</accession>
<keyword evidence="3" id="KW-1185">Reference proteome</keyword>
<feature type="region of interest" description="Disordered" evidence="1">
    <location>
        <begin position="958"/>
        <end position="1019"/>
    </location>
</feature>
<feature type="compositionally biased region" description="Polar residues" evidence="1">
    <location>
        <begin position="722"/>
        <end position="737"/>
    </location>
</feature>
<dbReference type="EMBL" id="ML991788">
    <property type="protein sequence ID" value="KAF2235938.1"/>
    <property type="molecule type" value="Genomic_DNA"/>
</dbReference>
<dbReference type="OrthoDB" id="1577640at2759"/>
<name>A0A6A6HDM7_VIRVR</name>
<reference evidence="2" key="1">
    <citation type="journal article" date="2020" name="Stud. Mycol.">
        <title>101 Dothideomycetes genomes: a test case for predicting lifestyles and emergence of pathogens.</title>
        <authorList>
            <person name="Haridas S."/>
            <person name="Albert R."/>
            <person name="Binder M."/>
            <person name="Bloem J."/>
            <person name="Labutti K."/>
            <person name="Salamov A."/>
            <person name="Andreopoulos B."/>
            <person name="Baker S."/>
            <person name="Barry K."/>
            <person name="Bills G."/>
            <person name="Bluhm B."/>
            <person name="Cannon C."/>
            <person name="Castanera R."/>
            <person name="Culley D."/>
            <person name="Daum C."/>
            <person name="Ezra D."/>
            <person name="Gonzalez J."/>
            <person name="Henrissat B."/>
            <person name="Kuo A."/>
            <person name="Liang C."/>
            <person name="Lipzen A."/>
            <person name="Lutzoni F."/>
            <person name="Magnuson J."/>
            <person name="Mondo S."/>
            <person name="Nolan M."/>
            <person name="Ohm R."/>
            <person name="Pangilinan J."/>
            <person name="Park H.-J."/>
            <person name="Ramirez L."/>
            <person name="Alfaro M."/>
            <person name="Sun H."/>
            <person name="Tritt A."/>
            <person name="Yoshinaga Y."/>
            <person name="Zwiers L.-H."/>
            <person name="Turgeon B."/>
            <person name="Goodwin S."/>
            <person name="Spatafora J."/>
            <person name="Crous P."/>
            <person name="Grigoriev I."/>
        </authorList>
    </citation>
    <scope>NUCLEOTIDE SEQUENCE</scope>
    <source>
        <strain evidence="2">Tuck. ex Michener</strain>
    </source>
</reference>
<organism evidence="2 3">
    <name type="scientific">Viridothelium virens</name>
    <name type="common">Speckled blister lichen</name>
    <name type="synonym">Trypethelium virens</name>
    <dbReference type="NCBI Taxonomy" id="1048519"/>
    <lineage>
        <taxon>Eukaryota</taxon>
        <taxon>Fungi</taxon>
        <taxon>Dikarya</taxon>
        <taxon>Ascomycota</taxon>
        <taxon>Pezizomycotina</taxon>
        <taxon>Dothideomycetes</taxon>
        <taxon>Dothideomycetes incertae sedis</taxon>
        <taxon>Trypetheliales</taxon>
        <taxon>Trypetheliaceae</taxon>
        <taxon>Viridothelium</taxon>
    </lineage>
</organism>
<evidence type="ECO:0000313" key="2">
    <source>
        <dbReference type="EMBL" id="KAF2235938.1"/>
    </source>
</evidence>
<proteinExistence type="predicted"/>
<dbReference type="Proteomes" id="UP000800092">
    <property type="component" value="Unassembled WGS sequence"/>
</dbReference>